<evidence type="ECO:0000313" key="1">
    <source>
        <dbReference type="Proteomes" id="UP001652640"/>
    </source>
</evidence>
<dbReference type="GO" id="GO:0005730">
    <property type="term" value="C:nucleolus"/>
    <property type="evidence" value="ECO:0007669"/>
    <property type="project" value="TreeGrafter"/>
</dbReference>
<protein>
    <submittedName>
        <fullName evidence="2">Ribosomal biogenesis factor-like isoform X2</fullName>
    </submittedName>
</protein>
<accession>A0A6J0X650</accession>
<reference evidence="2" key="2">
    <citation type="submission" date="2025-08" db="UniProtKB">
        <authorList>
            <consortium name="RefSeq"/>
        </authorList>
    </citation>
    <scope>IDENTIFICATION</scope>
    <source>
        <tissue evidence="2">Tongue muscle</tissue>
    </source>
</reference>
<name>A0A6J0X650_ODOVR</name>
<dbReference type="AlphaFoldDB" id="A0A6J0X650"/>
<dbReference type="GO" id="GO:0042254">
    <property type="term" value="P:ribosome biogenesis"/>
    <property type="evidence" value="ECO:0007669"/>
    <property type="project" value="InterPro"/>
</dbReference>
<sequence>MAKNKPGGQKSRNVFHIASQKTFKVKNKAKPVTTNLKKINIQCHENILVNVDEATRLMPQL</sequence>
<keyword evidence="1" id="KW-1185">Reference proteome</keyword>
<dbReference type="RefSeq" id="XP_020745328.1">
    <property type="nucleotide sequence ID" value="XM_020889669.2"/>
</dbReference>
<dbReference type="GeneID" id="110134929"/>
<gene>
    <name evidence="2" type="primary">LOC110134929</name>
</gene>
<evidence type="ECO:0000313" key="2">
    <source>
        <dbReference type="RefSeq" id="XP_020745328.1"/>
    </source>
</evidence>
<dbReference type="Proteomes" id="UP001652640">
    <property type="component" value="Chromosome 4"/>
</dbReference>
<dbReference type="PANTHER" id="PTHR35544:SF4">
    <property type="entry name" value="RIBOSOMAL BIOGENESIS FACTOR"/>
    <property type="match status" value="1"/>
</dbReference>
<dbReference type="PANTHER" id="PTHR35544">
    <property type="entry name" value="RIBOSOMAL BIOGENESIS FACTOR"/>
    <property type="match status" value="1"/>
</dbReference>
<dbReference type="Pfam" id="PF15679">
    <property type="entry name" value="DUF4665"/>
    <property type="match status" value="1"/>
</dbReference>
<proteinExistence type="predicted"/>
<reference evidence="1" key="1">
    <citation type="journal article" date="2022" name="J. Hered.">
        <title>A De Novo Chromosome-Level Genome Assembly of the White-Tailed Deer, Odocoileus Virginianus.</title>
        <authorList>
            <person name="London E.W."/>
            <person name="Roca A.L."/>
            <person name="Novakofski J.E."/>
            <person name="Mateus-Pinilla N.E."/>
        </authorList>
    </citation>
    <scope>NUCLEOTIDE SEQUENCE [LARGE SCALE GENOMIC DNA]</scope>
</reference>
<dbReference type="InterPro" id="IPR031389">
    <property type="entry name" value="RBIS"/>
</dbReference>
<organism evidence="1 2">
    <name type="scientific">Odocoileus virginianus</name>
    <name type="common">White-tailed deer</name>
    <dbReference type="NCBI Taxonomy" id="9874"/>
    <lineage>
        <taxon>Eukaryota</taxon>
        <taxon>Metazoa</taxon>
        <taxon>Chordata</taxon>
        <taxon>Craniata</taxon>
        <taxon>Vertebrata</taxon>
        <taxon>Euteleostomi</taxon>
        <taxon>Mammalia</taxon>
        <taxon>Eutheria</taxon>
        <taxon>Laurasiatheria</taxon>
        <taxon>Artiodactyla</taxon>
        <taxon>Ruminantia</taxon>
        <taxon>Pecora</taxon>
        <taxon>Cervidae</taxon>
        <taxon>Odocoileinae</taxon>
        <taxon>Odocoileus</taxon>
    </lineage>
</organism>